<organism evidence="2 3">
    <name type="scientific">Actinacidiphila paucisporea</name>
    <dbReference type="NCBI Taxonomy" id="310782"/>
    <lineage>
        <taxon>Bacteria</taxon>
        <taxon>Bacillati</taxon>
        <taxon>Actinomycetota</taxon>
        <taxon>Actinomycetes</taxon>
        <taxon>Kitasatosporales</taxon>
        <taxon>Streptomycetaceae</taxon>
        <taxon>Actinacidiphila</taxon>
    </lineage>
</organism>
<dbReference type="Proteomes" id="UP000184111">
    <property type="component" value="Unassembled WGS sequence"/>
</dbReference>
<dbReference type="AlphaFoldDB" id="A0A1M7QZV7"/>
<sequence length="127" mass="13882">MTVTLRAPNPYDFTPEELAEAAALIRDAAPSLDVNVLDHTENGYGVDAGETLDLLVNSAAPAVMGVAVQAAVDWMRGRLRRERDEHPELPPRQRTVPVLHGPNGEVLSRVTVDDDETEPQSLLSFRT</sequence>
<feature type="region of interest" description="Disordered" evidence="1">
    <location>
        <begin position="81"/>
        <end position="103"/>
    </location>
</feature>
<keyword evidence="3" id="KW-1185">Reference proteome</keyword>
<reference evidence="2 3" key="1">
    <citation type="submission" date="2016-11" db="EMBL/GenBank/DDBJ databases">
        <authorList>
            <person name="Jaros S."/>
            <person name="Januszkiewicz K."/>
            <person name="Wedrychowicz H."/>
        </authorList>
    </citation>
    <scope>NUCLEOTIDE SEQUENCE [LARGE SCALE GENOMIC DNA]</scope>
    <source>
        <strain evidence="2 3">CGMCC 4.2025</strain>
    </source>
</reference>
<evidence type="ECO:0000313" key="3">
    <source>
        <dbReference type="Proteomes" id="UP000184111"/>
    </source>
</evidence>
<protein>
    <submittedName>
        <fullName evidence="2">Uncharacterized protein</fullName>
    </submittedName>
</protein>
<gene>
    <name evidence="2" type="ORF">SAMN05216499_1572</name>
</gene>
<accession>A0A1M7QZV7</accession>
<dbReference type="EMBL" id="FRBI01000057">
    <property type="protein sequence ID" value="SHN37858.1"/>
    <property type="molecule type" value="Genomic_DNA"/>
</dbReference>
<evidence type="ECO:0000256" key="1">
    <source>
        <dbReference type="SAM" id="MobiDB-lite"/>
    </source>
</evidence>
<evidence type="ECO:0000313" key="2">
    <source>
        <dbReference type="EMBL" id="SHN37858.1"/>
    </source>
</evidence>
<name>A0A1M7QZV7_9ACTN</name>
<feature type="compositionally biased region" description="Basic and acidic residues" evidence="1">
    <location>
        <begin position="81"/>
        <end position="91"/>
    </location>
</feature>
<proteinExistence type="predicted"/>